<dbReference type="PANTHER" id="PTHR34220">
    <property type="entry name" value="SENSOR HISTIDINE KINASE YPDA"/>
    <property type="match status" value="1"/>
</dbReference>
<organism evidence="3 4">
    <name type="scientific">Paenibacillus contaminans</name>
    <dbReference type="NCBI Taxonomy" id="450362"/>
    <lineage>
        <taxon>Bacteria</taxon>
        <taxon>Bacillati</taxon>
        <taxon>Bacillota</taxon>
        <taxon>Bacilli</taxon>
        <taxon>Bacillales</taxon>
        <taxon>Paenibacillaceae</taxon>
        <taxon>Paenibacillus</taxon>
    </lineage>
</organism>
<evidence type="ECO:0000313" key="4">
    <source>
        <dbReference type="Proteomes" id="UP000250369"/>
    </source>
</evidence>
<dbReference type="InterPro" id="IPR050640">
    <property type="entry name" value="Bact_2-comp_sensor_kinase"/>
</dbReference>
<dbReference type="InterPro" id="IPR010559">
    <property type="entry name" value="Sig_transdc_His_kin_internal"/>
</dbReference>
<reference evidence="3 4" key="1">
    <citation type="journal article" date="2009" name="Int. J. Syst. Evol. Microbiol.">
        <title>Paenibacillus contaminans sp. nov., isolated from a contaminated laboratory plate.</title>
        <authorList>
            <person name="Chou J.H."/>
            <person name="Lee J.H."/>
            <person name="Lin M.C."/>
            <person name="Chang P.S."/>
            <person name="Arun A.B."/>
            <person name="Young C.C."/>
            <person name="Chen W.M."/>
        </authorList>
    </citation>
    <scope>NUCLEOTIDE SEQUENCE [LARGE SCALE GENOMIC DNA]</scope>
    <source>
        <strain evidence="3 4">CKOBP-6</strain>
    </source>
</reference>
<feature type="domain" description="Histidine kinase/HSP90-like ATPase" evidence="2">
    <location>
        <begin position="442"/>
        <end position="553"/>
    </location>
</feature>
<keyword evidence="1" id="KW-0812">Transmembrane</keyword>
<keyword evidence="1" id="KW-0472">Membrane</keyword>
<dbReference type="Proteomes" id="UP000250369">
    <property type="component" value="Unassembled WGS sequence"/>
</dbReference>
<feature type="transmembrane region" description="Helical" evidence="1">
    <location>
        <begin position="6"/>
        <end position="28"/>
    </location>
</feature>
<dbReference type="GO" id="GO:0016020">
    <property type="term" value="C:membrane"/>
    <property type="evidence" value="ECO:0007669"/>
    <property type="project" value="InterPro"/>
</dbReference>
<keyword evidence="1" id="KW-1133">Transmembrane helix</keyword>
<dbReference type="InterPro" id="IPR036890">
    <property type="entry name" value="HATPase_C_sf"/>
</dbReference>
<dbReference type="SUPFAM" id="SSF55874">
    <property type="entry name" value="ATPase domain of HSP90 chaperone/DNA topoisomerase II/histidine kinase"/>
    <property type="match status" value="1"/>
</dbReference>
<accession>A0A329LZ67</accession>
<dbReference type="Pfam" id="PF02518">
    <property type="entry name" value="HATPase_c"/>
    <property type="match status" value="1"/>
</dbReference>
<dbReference type="Pfam" id="PF06580">
    <property type="entry name" value="His_kinase"/>
    <property type="match status" value="1"/>
</dbReference>
<keyword evidence="4" id="KW-1185">Reference proteome</keyword>
<name>A0A329LZ67_9BACL</name>
<gene>
    <name evidence="3" type="ORF">DQG23_38815</name>
</gene>
<dbReference type="EMBL" id="QMFB01000046">
    <property type="protein sequence ID" value="RAV09937.1"/>
    <property type="molecule type" value="Genomic_DNA"/>
</dbReference>
<dbReference type="GO" id="GO:0000155">
    <property type="term" value="F:phosphorelay sensor kinase activity"/>
    <property type="evidence" value="ECO:0007669"/>
    <property type="project" value="InterPro"/>
</dbReference>
<dbReference type="InterPro" id="IPR003594">
    <property type="entry name" value="HATPase_dom"/>
</dbReference>
<evidence type="ECO:0000313" key="3">
    <source>
        <dbReference type="EMBL" id="RAV09937.1"/>
    </source>
</evidence>
<feature type="transmembrane region" description="Helical" evidence="1">
    <location>
        <begin position="261"/>
        <end position="281"/>
    </location>
</feature>
<protein>
    <recommendedName>
        <fullName evidence="2">Histidine kinase/HSP90-like ATPase domain-containing protein</fullName>
    </recommendedName>
</protein>
<dbReference type="Gene3D" id="3.30.565.10">
    <property type="entry name" value="Histidine kinase-like ATPase, C-terminal domain"/>
    <property type="match status" value="1"/>
</dbReference>
<dbReference type="SMART" id="SM00387">
    <property type="entry name" value="HATPase_c"/>
    <property type="match status" value="1"/>
</dbReference>
<proteinExistence type="predicted"/>
<sequence>MIRNKIFRNLILFTSVPFLIIAVYLSVYTYQKNTMEVRGELTDKLNRTVDAINETIVKYIDKSSYIITNKYLINNIDKDYSYDLEQMFYFIDNVNAMIGEAYTGNVKSPYIIHAYNEKLFEGKFFESMAGLEGHEAVARARLAAPTEIVWEPEPTIKNDLPYLTFYRNIVNTTNSVGILEVNIPYKALETIMDSMGVPDNGIIYSSLPDGRPMHKANRPDGNEIDPGRVSADDYFMASSQVKNGSTITIATPRQAVYLKNALAFAVVAASFLAYILVMLLASRMTAQKITNNMENFINKLKRNDDMLLHEELIQIKGSDEVSILKLKFKDLVSRMNEMYKEMMSVKLENNAMEVELLQARINPHLLYNSLSVIKWTALWNKDRNTVELIDAMTKYYRTALNKGNNIISISSELDMIREYVKINRFAHSADYALHIDVQEEILAFHTLKHLLQPIVENAVLHGLNGLEEEARIVINGYLEERDIVFEVIDNGRGMDRDTVGELLNFSYAASFGGYGIRNVMKRIQTYYGGDYGLRIESAIGSGTKVTVRIKALSEEQLKEKMRSSTAIR</sequence>
<dbReference type="RefSeq" id="WP_113036419.1">
    <property type="nucleotide sequence ID" value="NZ_QMFB01000046.1"/>
</dbReference>
<dbReference type="AlphaFoldDB" id="A0A329LZ67"/>
<evidence type="ECO:0000259" key="2">
    <source>
        <dbReference type="SMART" id="SM00387"/>
    </source>
</evidence>
<dbReference type="PANTHER" id="PTHR34220:SF7">
    <property type="entry name" value="SENSOR HISTIDINE KINASE YPDA"/>
    <property type="match status" value="1"/>
</dbReference>
<comment type="caution">
    <text evidence="3">The sequence shown here is derived from an EMBL/GenBank/DDBJ whole genome shotgun (WGS) entry which is preliminary data.</text>
</comment>
<dbReference type="OrthoDB" id="2517332at2"/>
<evidence type="ECO:0000256" key="1">
    <source>
        <dbReference type="SAM" id="Phobius"/>
    </source>
</evidence>